<dbReference type="Proteomes" id="UP000185557">
    <property type="component" value="Unassembled WGS sequence"/>
</dbReference>
<dbReference type="AlphaFoldDB" id="A0A1U7IXY9"/>
<dbReference type="SUPFAM" id="SSF50129">
    <property type="entry name" value="GroES-like"/>
    <property type="match status" value="1"/>
</dbReference>
<dbReference type="EMBL" id="MRCG01000036">
    <property type="protein sequence ID" value="OKH43200.1"/>
    <property type="molecule type" value="Genomic_DNA"/>
</dbReference>
<keyword evidence="4" id="KW-1185">Reference proteome</keyword>
<dbReference type="InterPro" id="IPR020843">
    <property type="entry name" value="ER"/>
</dbReference>
<evidence type="ECO:0000313" key="4">
    <source>
        <dbReference type="Proteomes" id="UP000185557"/>
    </source>
</evidence>
<organism evidence="3 4">
    <name type="scientific">Phormidium tenue NIES-30</name>
    <dbReference type="NCBI Taxonomy" id="549789"/>
    <lineage>
        <taxon>Bacteria</taxon>
        <taxon>Bacillati</taxon>
        <taxon>Cyanobacteriota</taxon>
        <taxon>Cyanophyceae</taxon>
        <taxon>Oscillatoriophycideae</taxon>
        <taxon>Oscillatoriales</taxon>
        <taxon>Oscillatoriaceae</taxon>
        <taxon>Phormidium</taxon>
    </lineage>
</organism>
<feature type="domain" description="Enoyl reductase (ER)" evidence="2">
    <location>
        <begin position="13"/>
        <end position="317"/>
    </location>
</feature>
<name>A0A1U7IXY9_9CYAN</name>
<gene>
    <name evidence="3" type="ORF">NIES30_25420</name>
</gene>
<proteinExistence type="predicted"/>
<evidence type="ECO:0000313" key="3">
    <source>
        <dbReference type="EMBL" id="OKH43200.1"/>
    </source>
</evidence>
<dbReference type="PROSITE" id="PS01162">
    <property type="entry name" value="QOR_ZETA_CRYSTAL"/>
    <property type="match status" value="1"/>
</dbReference>
<dbReference type="STRING" id="549789.NIES30_25420"/>
<dbReference type="InterPro" id="IPR050700">
    <property type="entry name" value="YIM1/Zinc_Alcohol_DH_Fams"/>
</dbReference>
<dbReference type="CDD" id="cd08272">
    <property type="entry name" value="MDR6"/>
    <property type="match status" value="1"/>
</dbReference>
<dbReference type="GO" id="GO:0008270">
    <property type="term" value="F:zinc ion binding"/>
    <property type="evidence" value="ECO:0007669"/>
    <property type="project" value="InterPro"/>
</dbReference>
<protein>
    <submittedName>
        <fullName evidence="3">NADPH:quinone oxidoreductase</fullName>
    </submittedName>
</protein>
<dbReference type="Pfam" id="PF08240">
    <property type="entry name" value="ADH_N"/>
    <property type="match status" value="1"/>
</dbReference>
<dbReference type="InterPro" id="IPR002364">
    <property type="entry name" value="Quin_OxRdtase/zeta-crystal_CS"/>
</dbReference>
<dbReference type="InterPro" id="IPR036291">
    <property type="entry name" value="NAD(P)-bd_dom_sf"/>
</dbReference>
<dbReference type="InterPro" id="IPR013154">
    <property type="entry name" value="ADH-like_N"/>
</dbReference>
<dbReference type="GO" id="GO:0016491">
    <property type="term" value="F:oxidoreductase activity"/>
    <property type="evidence" value="ECO:0007669"/>
    <property type="project" value="UniProtKB-KW"/>
</dbReference>
<dbReference type="PANTHER" id="PTHR11695">
    <property type="entry name" value="ALCOHOL DEHYDROGENASE RELATED"/>
    <property type="match status" value="1"/>
</dbReference>
<dbReference type="InterPro" id="IPR011032">
    <property type="entry name" value="GroES-like_sf"/>
</dbReference>
<keyword evidence="1" id="KW-0560">Oxidoreductase</keyword>
<dbReference type="Gene3D" id="3.90.180.10">
    <property type="entry name" value="Medium-chain alcohol dehydrogenases, catalytic domain"/>
    <property type="match status" value="1"/>
</dbReference>
<sequence>MESMKAAVLTAFGDAEKFEIQTVPTPTLKANQVLVRVCATSINPVDYQTRRGDYKELVQLPAIIGVDVSGVIEAIGEAVTDFKVGDNVYYSPQIFGEFGSYAQYHVADAAIVALKPVNLSHIEAASFPLAGGTAWDCLVTRGNLQVGETVLIHAGAGGVGSIAVQLAKAIGAYVFATCSARNRDFVTELGADRVIDYKNEDYVEVIRQETNELGVDLVLDTIGGETIQRSLEIIRPFGRLASIVDVAIPQSLLEAWGKNLTIHFVFSPQYRAKLEALAKLIERYQLRPVIDSVFSWDQVVLAHQRLEQGGTRGKIVLKFTED</sequence>
<dbReference type="Gene3D" id="3.40.50.720">
    <property type="entry name" value="NAD(P)-binding Rossmann-like Domain"/>
    <property type="match status" value="1"/>
</dbReference>
<reference evidence="3 4" key="1">
    <citation type="submission" date="2016-11" db="EMBL/GenBank/DDBJ databases">
        <title>Draft Genome Sequences of Nine Cyanobacterial Strains from Diverse Habitats.</title>
        <authorList>
            <person name="Zhu T."/>
            <person name="Hou S."/>
            <person name="Lu X."/>
            <person name="Hess W.R."/>
        </authorList>
    </citation>
    <scope>NUCLEOTIDE SEQUENCE [LARGE SCALE GENOMIC DNA]</scope>
    <source>
        <strain evidence="3 4">NIES-30</strain>
    </source>
</reference>
<evidence type="ECO:0000256" key="1">
    <source>
        <dbReference type="ARBA" id="ARBA00023002"/>
    </source>
</evidence>
<dbReference type="SMART" id="SM00829">
    <property type="entry name" value="PKS_ER"/>
    <property type="match status" value="1"/>
</dbReference>
<accession>A0A1U7IXY9</accession>
<dbReference type="OrthoDB" id="9792162at2"/>
<dbReference type="SUPFAM" id="SSF51735">
    <property type="entry name" value="NAD(P)-binding Rossmann-fold domains"/>
    <property type="match status" value="1"/>
</dbReference>
<dbReference type="PANTHER" id="PTHR11695:SF294">
    <property type="entry name" value="RETICULON-4-INTERACTING PROTEIN 1, MITOCHONDRIAL"/>
    <property type="match status" value="1"/>
</dbReference>
<dbReference type="RefSeq" id="WP_073611255.1">
    <property type="nucleotide sequence ID" value="NZ_MRCG01000036.1"/>
</dbReference>
<comment type="caution">
    <text evidence="3">The sequence shown here is derived from an EMBL/GenBank/DDBJ whole genome shotgun (WGS) entry which is preliminary data.</text>
</comment>
<dbReference type="Pfam" id="PF13602">
    <property type="entry name" value="ADH_zinc_N_2"/>
    <property type="match status" value="1"/>
</dbReference>
<evidence type="ECO:0000259" key="2">
    <source>
        <dbReference type="SMART" id="SM00829"/>
    </source>
</evidence>